<dbReference type="Proteomes" id="UP000634136">
    <property type="component" value="Unassembled WGS sequence"/>
</dbReference>
<evidence type="ECO:0000313" key="1">
    <source>
        <dbReference type="EMBL" id="KAF7835935.1"/>
    </source>
</evidence>
<reference evidence="1" key="1">
    <citation type="submission" date="2020-09" db="EMBL/GenBank/DDBJ databases">
        <title>Genome-Enabled Discovery of Anthraquinone Biosynthesis in Senna tora.</title>
        <authorList>
            <person name="Kang S.-H."/>
            <person name="Pandey R.P."/>
            <person name="Lee C.-M."/>
            <person name="Sim J.-S."/>
            <person name="Jeong J.-T."/>
            <person name="Choi B.-S."/>
            <person name="Jung M."/>
            <person name="Ginzburg D."/>
            <person name="Zhao K."/>
            <person name="Won S.Y."/>
            <person name="Oh T.-J."/>
            <person name="Yu Y."/>
            <person name="Kim N.-H."/>
            <person name="Lee O.R."/>
            <person name="Lee T.-H."/>
            <person name="Bashyal P."/>
            <person name="Kim T.-S."/>
            <person name="Lee W.-H."/>
            <person name="Kawkins C."/>
            <person name="Kim C.-K."/>
            <person name="Kim J.S."/>
            <person name="Ahn B.O."/>
            <person name="Rhee S.Y."/>
            <person name="Sohng J.K."/>
        </authorList>
    </citation>
    <scope>NUCLEOTIDE SEQUENCE</scope>
    <source>
        <tissue evidence="1">Leaf</tissue>
    </source>
</reference>
<organism evidence="1 2">
    <name type="scientific">Senna tora</name>
    <dbReference type="NCBI Taxonomy" id="362788"/>
    <lineage>
        <taxon>Eukaryota</taxon>
        <taxon>Viridiplantae</taxon>
        <taxon>Streptophyta</taxon>
        <taxon>Embryophyta</taxon>
        <taxon>Tracheophyta</taxon>
        <taxon>Spermatophyta</taxon>
        <taxon>Magnoliopsida</taxon>
        <taxon>eudicotyledons</taxon>
        <taxon>Gunneridae</taxon>
        <taxon>Pentapetalae</taxon>
        <taxon>rosids</taxon>
        <taxon>fabids</taxon>
        <taxon>Fabales</taxon>
        <taxon>Fabaceae</taxon>
        <taxon>Caesalpinioideae</taxon>
        <taxon>Cassia clade</taxon>
        <taxon>Senna</taxon>
    </lineage>
</organism>
<proteinExistence type="predicted"/>
<accession>A0A835CC33</accession>
<gene>
    <name evidence="1" type="ORF">G2W53_010794</name>
</gene>
<sequence>MASLSLSASATSPPNLILGFPPRPSIPTLNAVQIRTFASPASSTLSYIHFFALFVTLNVSIDLW</sequence>
<keyword evidence="2" id="KW-1185">Reference proteome</keyword>
<dbReference type="EMBL" id="JAAIUW010000004">
    <property type="protein sequence ID" value="KAF7835935.1"/>
    <property type="molecule type" value="Genomic_DNA"/>
</dbReference>
<dbReference type="AlphaFoldDB" id="A0A835CC33"/>
<name>A0A835CC33_9FABA</name>
<comment type="caution">
    <text evidence="1">The sequence shown here is derived from an EMBL/GenBank/DDBJ whole genome shotgun (WGS) entry which is preliminary data.</text>
</comment>
<evidence type="ECO:0000313" key="2">
    <source>
        <dbReference type="Proteomes" id="UP000634136"/>
    </source>
</evidence>
<protein>
    <submittedName>
        <fullName evidence="1">Uncharacterized protein</fullName>
    </submittedName>
</protein>